<evidence type="ECO:0000259" key="2">
    <source>
        <dbReference type="Pfam" id="PF13193"/>
    </source>
</evidence>
<evidence type="ECO:0000313" key="4">
    <source>
        <dbReference type="Proteomes" id="UP000678016"/>
    </source>
</evidence>
<dbReference type="NCBIfam" id="TIGR01733">
    <property type="entry name" value="AA-adenyl-dom"/>
    <property type="match status" value="1"/>
</dbReference>
<dbReference type="Gene3D" id="3.40.50.12780">
    <property type="entry name" value="N-terminal domain of ligase-like"/>
    <property type="match status" value="1"/>
</dbReference>
<dbReference type="PROSITE" id="PS00455">
    <property type="entry name" value="AMP_BINDING"/>
    <property type="match status" value="1"/>
</dbReference>
<dbReference type="RefSeq" id="WP_212642186.1">
    <property type="nucleotide sequence ID" value="NZ_CP074132.1"/>
</dbReference>
<dbReference type="Gene3D" id="3.30.300.30">
    <property type="match status" value="1"/>
</dbReference>
<feature type="domain" description="AMP-binding enzyme C-terminal" evidence="2">
    <location>
        <begin position="403"/>
        <end position="476"/>
    </location>
</feature>
<dbReference type="PANTHER" id="PTHR45527">
    <property type="entry name" value="NONRIBOSOMAL PEPTIDE SYNTHETASE"/>
    <property type="match status" value="1"/>
</dbReference>
<keyword evidence="4" id="KW-1185">Reference proteome</keyword>
<dbReference type="SUPFAM" id="SSF56801">
    <property type="entry name" value="Acetyl-CoA synthetase-like"/>
    <property type="match status" value="1"/>
</dbReference>
<sequence length="495" mass="52156">MNLQDLVRRSAREAPERTALRCGGRELTYAELDAEADAMAADLAALGAGPGERVLVWAEKGLRAVAASQAVLRTGAVHVPASGAMPPDHVLRIAEDCRPRVVCAAAADLERLRGRLVADTAVLDIDAPPARSGPVPACTAPADAPAYVLYTSGSTGRPKGVTVSHAGALAFVEWARGELDAGPGDRFANHASLTFDLSVLDLYTAFSAGASVTLIPEGYSFAPDLLVDLVHGEGVTVWYSVPSALVLMLRDGGLADRPPPPALRAVLFAGEALPPEYARRLAEWSPARLLNLYGPTETNACTFHEVVPADLEDGGPLPIGRATAGNRVWVRADTGGPAAPGEVGELVVDGPTVMLGYWGAPPVEGPYATGDLARMRGDGVFEFLGRRDHMAKVRGYRVEPGAVEAALERSPDVEEAAVVVTGSGVTAAITAFAVLRRGARLGVLGLKRHASRHLPAYMIPDAVRFTGALPRTPNGKTDRLELARWARAPERRENT</sequence>
<organism evidence="3 4">
    <name type="scientific">Nocardiopsis akebiae</name>
    <dbReference type="NCBI Taxonomy" id="2831968"/>
    <lineage>
        <taxon>Bacteria</taxon>
        <taxon>Bacillati</taxon>
        <taxon>Actinomycetota</taxon>
        <taxon>Actinomycetes</taxon>
        <taxon>Streptosporangiales</taxon>
        <taxon>Nocardiopsidaceae</taxon>
        <taxon>Nocardiopsis</taxon>
    </lineage>
</organism>
<dbReference type="Pfam" id="PF13193">
    <property type="entry name" value="AMP-binding_C"/>
    <property type="match status" value="1"/>
</dbReference>
<name>A0ABX8C882_9ACTN</name>
<dbReference type="InterPro" id="IPR020845">
    <property type="entry name" value="AMP-binding_CS"/>
</dbReference>
<dbReference type="InterPro" id="IPR025110">
    <property type="entry name" value="AMP-bd_C"/>
</dbReference>
<dbReference type="PANTHER" id="PTHR45527:SF1">
    <property type="entry name" value="FATTY ACID SYNTHASE"/>
    <property type="match status" value="1"/>
</dbReference>
<feature type="domain" description="AMP-dependent synthetase/ligase" evidence="1">
    <location>
        <begin position="8"/>
        <end position="358"/>
    </location>
</feature>
<dbReference type="InterPro" id="IPR000873">
    <property type="entry name" value="AMP-dep_synth/lig_dom"/>
</dbReference>
<dbReference type="EMBL" id="CP074132">
    <property type="protein sequence ID" value="QUX29316.1"/>
    <property type="molecule type" value="Genomic_DNA"/>
</dbReference>
<protein>
    <submittedName>
        <fullName evidence="3">Amino acid adenylation domain-containing protein</fullName>
    </submittedName>
</protein>
<evidence type="ECO:0000313" key="3">
    <source>
        <dbReference type="EMBL" id="QUX29316.1"/>
    </source>
</evidence>
<dbReference type="InterPro" id="IPR045851">
    <property type="entry name" value="AMP-bd_C_sf"/>
</dbReference>
<proteinExistence type="predicted"/>
<reference evidence="4" key="1">
    <citation type="submission" date="2021-05" db="EMBL/GenBank/DDBJ databases">
        <title>Direct Submission.</title>
        <authorList>
            <person name="Li K."/>
            <person name="Gao J."/>
        </authorList>
    </citation>
    <scope>NUCLEOTIDE SEQUENCE [LARGE SCALE GENOMIC DNA]</scope>
    <source>
        <strain evidence="4">HDS12</strain>
    </source>
</reference>
<accession>A0ABX8C882</accession>
<dbReference type="InterPro" id="IPR042099">
    <property type="entry name" value="ANL_N_sf"/>
</dbReference>
<evidence type="ECO:0000259" key="1">
    <source>
        <dbReference type="Pfam" id="PF00501"/>
    </source>
</evidence>
<dbReference type="CDD" id="cd05930">
    <property type="entry name" value="A_NRPS"/>
    <property type="match status" value="1"/>
</dbReference>
<dbReference type="InterPro" id="IPR010071">
    <property type="entry name" value="AA_adenyl_dom"/>
</dbReference>
<dbReference type="Pfam" id="PF00501">
    <property type="entry name" value="AMP-binding"/>
    <property type="match status" value="1"/>
</dbReference>
<gene>
    <name evidence="3" type="ORF">KGD83_01560</name>
</gene>
<dbReference type="Proteomes" id="UP000678016">
    <property type="component" value="Chromosome"/>
</dbReference>